<dbReference type="Proteomes" id="UP000735302">
    <property type="component" value="Unassembled WGS sequence"/>
</dbReference>
<accession>A0AAV4ARY8</accession>
<keyword evidence="3" id="KW-1185">Reference proteome</keyword>
<evidence type="ECO:0000313" key="2">
    <source>
        <dbReference type="EMBL" id="GFO09084.1"/>
    </source>
</evidence>
<feature type="compositionally biased region" description="Polar residues" evidence="1">
    <location>
        <begin position="47"/>
        <end position="57"/>
    </location>
</feature>
<proteinExistence type="predicted"/>
<feature type="compositionally biased region" description="Polar residues" evidence="1">
    <location>
        <begin position="206"/>
        <end position="215"/>
    </location>
</feature>
<organism evidence="2 3">
    <name type="scientific">Plakobranchus ocellatus</name>
    <dbReference type="NCBI Taxonomy" id="259542"/>
    <lineage>
        <taxon>Eukaryota</taxon>
        <taxon>Metazoa</taxon>
        <taxon>Spiralia</taxon>
        <taxon>Lophotrochozoa</taxon>
        <taxon>Mollusca</taxon>
        <taxon>Gastropoda</taxon>
        <taxon>Heterobranchia</taxon>
        <taxon>Euthyneura</taxon>
        <taxon>Panpulmonata</taxon>
        <taxon>Sacoglossa</taxon>
        <taxon>Placobranchoidea</taxon>
        <taxon>Plakobranchidae</taxon>
        <taxon>Plakobranchus</taxon>
    </lineage>
</organism>
<feature type="region of interest" description="Disordered" evidence="1">
    <location>
        <begin position="334"/>
        <end position="361"/>
    </location>
</feature>
<feature type="region of interest" description="Disordered" evidence="1">
    <location>
        <begin position="45"/>
        <end position="76"/>
    </location>
</feature>
<feature type="compositionally biased region" description="Polar residues" evidence="1">
    <location>
        <begin position="163"/>
        <end position="174"/>
    </location>
</feature>
<gene>
    <name evidence="2" type="ORF">PoB_003558900</name>
</gene>
<name>A0AAV4ARY8_9GAST</name>
<dbReference type="AlphaFoldDB" id="A0AAV4ARY8"/>
<feature type="compositionally biased region" description="Basic and acidic residues" evidence="1">
    <location>
        <begin position="58"/>
        <end position="72"/>
    </location>
</feature>
<dbReference type="EMBL" id="BLXT01004061">
    <property type="protein sequence ID" value="GFO09084.1"/>
    <property type="molecule type" value="Genomic_DNA"/>
</dbReference>
<feature type="region of interest" description="Disordered" evidence="1">
    <location>
        <begin position="1"/>
        <end position="25"/>
    </location>
</feature>
<feature type="compositionally biased region" description="Polar residues" evidence="1">
    <location>
        <begin position="11"/>
        <end position="20"/>
    </location>
</feature>
<reference evidence="2 3" key="1">
    <citation type="journal article" date="2021" name="Elife">
        <title>Chloroplast acquisition without the gene transfer in kleptoplastic sea slugs, Plakobranchus ocellatus.</title>
        <authorList>
            <person name="Maeda T."/>
            <person name="Takahashi S."/>
            <person name="Yoshida T."/>
            <person name="Shimamura S."/>
            <person name="Takaki Y."/>
            <person name="Nagai Y."/>
            <person name="Toyoda A."/>
            <person name="Suzuki Y."/>
            <person name="Arimoto A."/>
            <person name="Ishii H."/>
            <person name="Satoh N."/>
            <person name="Nishiyama T."/>
            <person name="Hasebe M."/>
            <person name="Maruyama T."/>
            <person name="Minagawa J."/>
            <person name="Obokata J."/>
            <person name="Shigenobu S."/>
        </authorList>
    </citation>
    <scope>NUCLEOTIDE SEQUENCE [LARGE SCALE GENOMIC DNA]</scope>
</reference>
<comment type="caution">
    <text evidence="2">The sequence shown here is derived from an EMBL/GenBank/DDBJ whole genome shotgun (WGS) entry which is preliminary data.</text>
</comment>
<evidence type="ECO:0000313" key="3">
    <source>
        <dbReference type="Proteomes" id="UP000735302"/>
    </source>
</evidence>
<protein>
    <submittedName>
        <fullName evidence="2">Uncharacterized protein</fullName>
    </submittedName>
</protein>
<sequence>MEVAREFCVNGASTSGNENNPPSPRTVILRQRAKVRSHTVAGIIQPLKQTSSNTTPARESDTKSSTDYKSNDALDDDANEKWAANVSLPKDIERKTPNKFNVSPAADIFSVTRNTKNPNLTPDNEERNFAGPANGEETKSFVDTDHNLLCTEKQKAEGDMTASPKNPNVTVADTTTKRNPRNRIRPGQSTFPPQHFAESENKDQEGNATEQSDVFNTDIGKLEPEKSPETAPSEIEKVEMLAPVRPRNPRNRIRPGHSTFTADTKSIPPVVPATVPDAVVSEPLSGNQHTIESKHQVSFMQTCLSTNEQEKKLPITKDQNQLGLSGDNLGEFSKELKSKPSSRQIQRMRSRPLKLQASGPGSLFTEHKRPDFCRIRLTAMKNLNYDTRVRAFCEKVEELGESAAHCDYYAAKMQKMAAAQKKFVISDLANVSGPSEEDYRRHSGNTAIPCITLKPVRRGEQTTADTAYYSFLSSDLDFHSSKSAPVSLDEVQQEV</sequence>
<feature type="region of interest" description="Disordered" evidence="1">
    <location>
        <begin position="156"/>
        <end position="269"/>
    </location>
</feature>
<evidence type="ECO:0000256" key="1">
    <source>
        <dbReference type="SAM" id="MobiDB-lite"/>
    </source>
</evidence>
<feature type="compositionally biased region" description="Basic and acidic residues" evidence="1">
    <location>
        <begin position="220"/>
        <end position="239"/>
    </location>
</feature>